<accession>A0A8X6SN64</accession>
<dbReference type="EMBL" id="BMAU01021341">
    <property type="protein sequence ID" value="GFY16799.1"/>
    <property type="molecule type" value="Genomic_DNA"/>
</dbReference>
<evidence type="ECO:0000313" key="1">
    <source>
        <dbReference type="EMBL" id="GFY16799.1"/>
    </source>
</evidence>
<dbReference type="AlphaFoldDB" id="A0A8X6SN64"/>
<organism evidence="1 2">
    <name type="scientific">Trichonephila clavipes</name>
    <name type="common">Golden silk orbweaver</name>
    <name type="synonym">Nephila clavipes</name>
    <dbReference type="NCBI Taxonomy" id="2585209"/>
    <lineage>
        <taxon>Eukaryota</taxon>
        <taxon>Metazoa</taxon>
        <taxon>Ecdysozoa</taxon>
        <taxon>Arthropoda</taxon>
        <taxon>Chelicerata</taxon>
        <taxon>Arachnida</taxon>
        <taxon>Araneae</taxon>
        <taxon>Araneomorphae</taxon>
        <taxon>Entelegynae</taxon>
        <taxon>Araneoidea</taxon>
        <taxon>Nephilidae</taxon>
        <taxon>Trichonephila</taxon>
    </lineage>
</organism>
<protein>
    <submittedName>
        <fullName evidence="1">Uncharacterized protein</fullName>
    </submittedName>
</protein>
<gene>
    <name evidence="1" type="ORF">TNCV_4338001</name>
</gene>
<evidence type="ECO:0000313" key="2">
    <source>
        <dbReference type="Proteomes" id="UP000887159"/>
    </source>
</evidence>
<comment type="caution">
    <text evidence="1">The sequence shown here is derived from an EMBL/GenBank/DDBJ whole genome shotgun (WGS) entry which is preliminary data.</text>
</comment>
<sequence length="107" mass="11962">MKIAAPVSTSFEMKNTMKSMRRLIHWALGAGTQGPELESAFAEPLELESAFAEPLELESAFAEPLELESAFAEPLELESAFAEPLELESVFMEPHSPYPHFEEYISK</sequence>
<name>A0A8X6SN64_TRICX</name>
<proteinExistence type="predicted"/>
<reference evidence="1" key="1">
    <citation type="submission" date="2020-08" db="EMBL/GenBank/DDBJ databases">
        <title>Multicomponent nature underlies the extraordinary mechanical properties of spider dragline silk.</title>
        <authorList>
            <person name="Kono N."/>
            <person name="Nakamura H."/>
            <person name="Mori M."/>
            <person name="Yoshida Y."/>
            <person name="Ohtoshi R."/>
            <person name="Malay A.D."/>
            <person name="Moran D.A.P."/>
            <person name="Tomita M."/>
            <person name="Numata K."/>
            <person name="Arakawa K."/>
        </authorList>
    </citation>
    <scope>NUCLEOTIDE SEQUENCE</scope>
</reference>
<keyword evidence="2" id="KW-1185">Reference proteome</keyword>
<dbReference type="Proteomes" id="UP000887159">
    <property type="component" value="Unassembled WGS sequence"/>
</dbReference>